<dbReference type="InterPro" id="IPR051783">
    <property type="entry name" value="NAD(P)-dependent_oxidoreduct"/>
</dbReference>
<gene>
    <name evidence="2" type="ORF">SAMN04515671_3762</name>
</gene>
<dbReference type="InterPro" id="IPR036291">
    <property type="entry name" value="NAD(P)-bd_dom_sf"/>
</dbReference>
<protein>
    <submittedName>
        <fullName evidence="2">Nucleoside-diphosphate-sugar epimerase</fullName>
    </submittedName>
</protein>
<dbReference type="RefSeq" id="WP_090478857.1">
    <property type="nucleotide sequence ID" value="NZ_LT629710.1"/>
</dbReference>
<evidence type="ECO:0000313" key="3">
    <source>
        <dbReference type="Proteomes" id="UP000198741"/>
    </source>
</evidence>
<dbReference type="PANTHER" id="PTHR48079">
    <property type="entry name" value="PROTEIN YEEZ"/>
    <property type="match status" value="1"/>
</dbReference>
<accession>A0A1H0RUQ6</accession>
<proteinExistence type="predicted"/>
<dbReference type="GO" id="GO:0005737">
    <property type="term" value="C:cytoplasm"/>
    <property type="evidence" value="ECO:0007669"/>
    <property type="project" value="TreeGrafter"/>
</dbReference>
<evidence type="ECO:0000313" key="2">
    <source>
        <dbReference type="EMBL" id="SDP33302.1"/>
    </source>
</evidence>
<dbReference type="Proteomes" id="UP000198741">
    <property type="component" value="Chromosome I"/>
</dbReference>
<keyword evidence="3" id="KW-1185">Reference proteome</keyword>
<dbReference type="CDD" id="cd05262">
    <property type="entry name" value="SDR_a7"/>
    <property type="match status" value="1"/>
</dbReference>
<reference evidence="2 3" key="1">
    <citation type="submission" date="2016-10" db="EMBL/GenBank/DDBJ databases">
        <authorList>
            <person name="de Groot N.N."/>
        </authorList>
    </citation>
    <scope>NUCLEOTIDE SEQUENCE [LARGE SCALE GENOMIC DNA]</scope>
    <source>
        <strain evidence="3">P4-7,KCTC 19426,CECT 7604</strain>
    </source>
</reference>
<dbReference type="AlphaFoldDB" id="A0A1H0RUQ6"/>
<dbReference type="PANTHER" id="PTHR48079:SF6">
    <property type="entry name" value="NAD(P)-BINDING DOMAIN-CONTAINING PROTEIN-RELATED"/>
    <property type="match status" value="1"/>
</dbReference>
<dbReference type="GO" id="GO:0004029">
    <property type="term" value="F:aldehyde dehydrogenase (NAD+) activity"/>
    <property type="evidence" value="ECO:0007669"/>
    <property type="project" value="TreeGrafter"/>
</dbReference>
<evidence type="ECO:0000259" key="1">
    <source>
        <dbReference type="Pfam" id="PF01370"/>
    </source>
</evidence>
<dbReference type="STRING" id="1090615.SAMN04515671_3762"/>
<dbReference type="SUPFAM" id="SSF51735">
    <property type="entry name" value="NAD(P)-binding Rossmann-fold domains"/>
    <property type="match status" value="1"/>
</dbReference>
<dbReference type="InterPro" id="IPR001509">
    <property type="entry name" value="Epimerase_deHydtase"/>
</dbReference>
<dbReference type="Pfam" id="PF01370">
    <property type="entry name" value="Epimerase"/>
    <property type="match status" value="1"/>
</dbReference>
<feature type="domain" description="NAD-dependent epimerase/dehydratase" evidence="1">
    <location>
        <begin position="3"/>
        <end position="73"/>
    </location>
</feature>
<dbReference type="OrthoDB" id="9787292at2"/>
<dbReference type="Gene3D" id="3.40.50.720">
    <property type="entry name" value="NAD(P)-binding Rossmann-like Domain"/>
    <property type="match status" value="1"/>
</dbReference>
<name>A0A1H0RUQ6_9ACTN</name>
<dbReference type="EMBL" id="LT629710">
    <property type="protein sequence ID" value="SDP33302.1"/>
    <property type="molecule type" value="Genomic_DNA"/>
</dbReference>
<sequence>MHVFVTGASGWVGRGVVPELIAAGHTVTGLARSDAAAKTLRAAGADVRDGSLDDLDILRAAAATADGVVHLAFKHDLAFGGDFAGATAADRVAIETFGDVLAGTDKPFVIASGILGVLGLPPGIVATERDGLAGAGGATDVPIAGGEGRIGNANYTLALADRGVRSSVVRLPPATHGVGDNGFMPVAIGLAREQGAAAYVGDGANRWPAVHRDDAARLFRLALESAPPGSVLHAVGDEGVPIREIAEIFAHRLGVPAVSVTPEEVGNYVGFLAGFWGFDGPASAKTTHDLLGWRPTQPGLISDLKDGAYFG</sequence>
<organism evidence="2 3">
    <name type="scientific">Nakamurella panacisegetis</name>
    <dbReference type="NCBI Taxonomy" id="1090615"/>
    <lineage>
        <taxon>Bacteria</taxon>
        <taxon>Bacillati</taxon>
        <taxon>Actinomycetota</taxon>
        <taxon>Actinomycetes</taxon>
        <taxon>Nakamurellales</taxon>
        <taxon>Nakamurellaceae</taxon>
        <taxon>Nakamurella</taxon>
    </lineage>
</organism>